<protein>
    <submittedName>
        <fullName evidence="1">12953_t:CDS:1</fullName>
    </submittedName>
</protein>
<accession>A0A9N9DCM1</accession>
<gene>
    <name evidence="1" type="ORF">FCALED_LOCUS10056</name>
</gene>
<dbReference type="AlphaFoldDB" id="A0A9N9DCM1"/>
<feature type="non-terminal residue" evidence="1">
    <location>
        <position position="1"/>
    </location>
</feature>
<dbReference type="Proteomes" id="UP000789570">
    <property type="component" value="Unassembled WGS sequence"/>
</dbReference>
<evidence type="ECO:0000313" key="1">
    <source>
        <dbReference type="EMBL" id="CAG8630742.1"/>
    </source>
</evidence>
<keyword evidence="2" id="KW-1185">Reference proteome</keyword>
<proteinExistence type="predicted"/>
<name>A0A9N9DCM1_9GLOM</name>
<evidence type="ECO:0000313" key="2">
    <source>
        <dbReference type="Proteomes" id="UP000789570"/>
    </source>
</evidence>
<organism evidence="1 2">
    <name type="scientific">Funneliformis caledonium</name>
    <dbReference type="NCBI Taxonomy" id="1117310"/>
    <lineage>
        <taxon>Eukaryota</taxon>
        <taxon>Fungi</taxon>
        <taxon>Fungi incertae sedis</taxon>
        <taxon>Mucoromycota</taxon>
        <taxon>Glomeromycotina</taxon>
        <taxon>Glomeromycetes</taxon>
        <taxon>Glomerales</taxon>
        <taxon>Glomeraceae</taxon>
        <taxon>Funneliformis</taxon>
    </lineage>
</organism>
<dbReference type="EMBL" id="CAJVPQ010003536">
    <property type="protein sequence ID" value="CAG8630742.1"/>
    <property type="molecule type" value="Genomic_DNA"/>
</dbReference>
<sequence>RGIEQNTPNLVNIILDEEVVTNILEDNLDELTNRELNRWKLYQIGISIKISS</sequence>
<comment type="caution">
    <text evidence="1">The sequence shown here is derived from an EMBL/GenBank/DDBJ whole genome shotgun (WGS) entry which is preliminary data.</text>
</comment>
<reference evidence="1" key="1">
    <citation type="submission" date="2021-06" db="EMBL/GenBank/DDBJ databases">
        <authorList>
            <person name="Kallberg Y."/>
            <person name="Tangrot J."/>
            <person name="Rosling A."/>
        </authorList>
    </citation>
    <scope>NUCLEOTIDE SEQUENCE</scope>
    <source>
        <strain evidence="1">UK204</strain>
    </source>
</reference>